<gene>
    <name evidence="3" type="primary">dltD</name>
    <name evidence="3" type="ORF">GKZ27_06330</name>
</gene>
<dbReference type="Proteomes" id="UP000463388">
    <property type="component" value="Unassembled WGS sequence"/>
</dbReference>
<evidence type="ECO:0000313" key="3">
    <source>
        <dbReference type="EMBL" id="MVX61067.1"/>
    </source>
</evidence>
<organism evidence="3 4">
    <name type="scientific">Adlercreutzia mucosicola</name>
    <dbReference type="NCBI Taxonomy" id="580026"/>
    <lineage>
        <taxon>Bacteria</taxon>
        <taxon>Bacillati</taxon>
        <taxon>Actinomycetota</taxon>
        <taxon>Coriobacteriia</taxon>
        <taxon>Eggerthellales</taxon>
        <taxon>Eggerthellaceae</taxon>
        <taxon>Adlercreutzia</taxon>
    </lineage>
</organism>
<accession>A0A6N8JPJ3</accession>
<dbReference type="SUPFAM" id="SSF52266">
    <property type="entry name" value="SGNH hydrolase"/>
    <property type="match status" value="1"/>
</dbReference>
<keyword evidence="4" id="KW-1185">Reference proteome</keyword>
<dbReference type="AlphaFoldDB" id="A0A6N8JPJ3"/>
<dbReference type="OrthoDB" id="1700484at2"/>
<proteinExistence type="predicted"/>
<feature type="region of interest" description="Disordered" evidence="1">
    <location>
        <begin position="398"/>
        <end position="425"/>
    </location>
</feature>
<feature type="signal peptide" evidence="2">
    <location>
        <begin position="1"/>
        <end position="19"/>
    </location>
</feature>
<dbReference type="RefSeq" id="WP_160346000.1">
    <property type="nucleotide sequence ID" value="NZ_WSRR01000013.1"/>
</dbReference>
<dbReference type="PANTHER" id="PTHR40039">
    <property type="entry name" value="PROTEIN DLTD"/>
    <property type="match status" value="1"/>
</dbReference>
<dbReference type="EMBL" id="WSRR01000013">
    <property type="protein sequence ID" value="MVX61067.1"/>
    <property type="molecule type" value="Genomic_DNA"/>
</dbReference>
<dbReference type="PANTHER" id="PTHR40039:SF1">
    <property type="entry name" value="PROTEIN DLTD"/>
    <property type="match status" value="1"/>
</dbReference>
<dbReference type="NCBIfam" id="TIGR04092">
    <property type="entry name" value="LTA_DltD"/>
    <property type="match status" value="1"/>
</dbReference>
<evidence type="ECO:0000313" key="4">
    <source>
        <dbReference type="Proteomes" id="UP000463388"/>
    </source>
</evidence>
<evidence type="ECO:0000256" key="1">
    <source>
        <dbReference type="SAM" id="MobiDB-lite"/>
    </source>
</evidence>
<name>A0A6N8JPJ3_9ACTN</name>
<dbReference type="Pfam" id="PF04914">
    <property type="entry name" value="DltD"/>
    <property type="match status" value="1"/>
</dbReference>
<dbReference type="InterPro" id="IPR023896">
    <property type="entry name" value="LTA_DltD"/>
</dbReference>
<evidence type="ECO:0000256" key="2">
    <source>
        <dbReference type="SAM" id="SignalP"/>
    </source>
</evidence>
<dbReference type="InterPro" id="IPR006998">
    <property type="entry name" value="DltD"/>
</dbReference>
<sequence>MRKLIAVCCALVLALGVGAAYYLQAPTDAALRDMARENPVNPRPSVALWGSPSLLGEMVRAQEEQGRAVGFLLGSSELSYGVEDSAHPVRFFSENDLGFDLVSMGGGGYQSLWGAIEVGALDECGALPEKKVAFLIGDQWFMNEAGCTPEAFMNSFSEEAFRECMENPGLTTETKAQIRERVMALGVGTQTVSDLTDDSMVAWANRAAADFVSGGERRGLLAEGLAANGPLERDGSSAVEPDWDALDRQAVVEGEAACTNNDYGIYDDYFDTYVSDQPWGQPYEGEPFSGWSETEFSDLRLFLTVCEELGITPLLVIEPVNGEYYDIQRYTKESRAEFYDKLREVLDEAQVDYIDLSMHDYDKYYLRDVMHLGWRSWVQINRALCEFYGAGAADAAGGSDGVEGVSEGDDASGQTAAQRDAEAAADEMLEVEGAGKEMVESEGERS</sequence>
<keyword evidence="2" id="KW-0732">Signal</keyword>
<reference evidence="3 4" key="1">
    <citation type="submission" date="2019-12" db="EMBL/GenBank/DDBJ databases">
        <title>Microbes associate with the intestines of laboratory mice.</title>
        <authorList>
            <person name="Navarre W."/>
            <person name="Wong E."/>
        </authorList>
    </citation>
    <scope>NUCLEOTIDE SEQUENCE [LARGE SCALE GENOMIC DNA]</scope>
    <source>
        <strain evidence="3 4">NM66_B29</strain>
    </source>
</reference>
<protein>
    <submittedName>
        <fullName evidence="3">D-alanyl-lipoteichoic acid biosynthesis protein DltD</fullName>
    </submittedName>
</protein>
<comment type="caution">
    <text evidence="3">The sequence shown here is derived from an EMBL/GenBank/DDBJ whole genome shotgun (WGS) entry which is preliminary data.</text>
</comment>
<feature type="chain" id="PRO_5026709546" evidence="2">
    <location>
        <begin position="20"/>
        <end position="446"/>
    </location>
</feature>